<dbReference type="InterPro" id="IPR031704">
    <property type="entry name" value="Glyco_hydro_36_N"/>
</dbReference>
<dbReference type="Gene3D" id="2.60.40.1180">
    <property type="entry name" value="Golgi alpha-mannosidase II"/>
    <property type="match status" value="1"/>
</dbReference>
<comment type="caution">
    <text evidence="8">The sequence shown here is derived from an EMBL/GenBank/DDBJ whole genome shotgun (WGS) entry which is preliminary data.</text>
</comment>
<evidence type="ECO:0000313" key="9">
    <source>
        <dbReference type="Proteomes" id="UP001596113"/>
    </source>
</evidence>
<protein>
    <recommendedName>
        <fullName evidence="2 5">Alpha-galactosidase</fullName>
        <ecNumber evidence="2 5">3.2.1.22</ecNumber>
    </recommendedName>
</protein>
<keyword evidence="9" id="KW-1185">Reference proteome</keyword>
<dbReference type="CDD" id="cd14791">
    <property type="entry name" value="GH36"/>
    <property type="match status" value="1"/>
</dbReference>
<reference evidence="9" key="1">
    <citation type="journal article" date="2019" name="Int. J. Syst. Evol. Microbiol.">
        <title>The Global Catalogue of Microorganisms (GCM) 10K type strain sequencing project: providing services to taxonomists for standard genome sequencing and annotation.</title>
        <authorList>
            <consortium name="The Broad Institute Genomics Platform"/>
            <consortium name="The Broad Institute Genome Sequencing Center for Infectious Disease"/>
            <person name="Wu L."/>
            <person name="Ma J."/>
        </authorList>
    </citation>
    <scope>NUCLEOTIDE SEQUENCE [LARGE SCALE GENOMIC DNA]</scope>
    <source>
        <strain evidence="9">CGMCC 1.18575</strain>
    </source>
</reference>
<comment type="catalytic activity">
    <reaction evidence="1 5">
        <text>Hydrolysis of terminal, non-reducing alpha-D-galactose residues in alpha-D-galactosides, including galactose oligosaccharides, galactomannans and galactolipids.</text>
        <dbReference type="EC" id="3.2.1.22"/>
    </reaction>
</comment>
<evidence type="ECO:0000313" key="8">
    <source>
        <dbReference type="EMBL" id="MFC5404631.1"/>
    </source>
</evidence>
<dbReference type="EC" id="3.2.1.22" evidence="2 5"/>
<dbReference type="PIRSF" id="PIRSF005536">
    <property type="entry name" value="Agal"/>
    <property type="match status" value="1"/>
</dbReference>
<dbReference type="InterPro" id="IPR013785">
    <property type="entry name" value="Aldolase_TIM"/>
</dbReference>
<dbReference type="EMBL" id="JBHSMI010000028">
    <property type="protein sequence ID" value="MFC5404631.1"/>
    <property type="molecule type" value="Genomic_DNA"/>
</dbReference>
<name>A0ABW0HTX0_9BACL</name>
<dbReference type="InterPro" id="IPR038417">
    <property type="entry name" value="Alpga-gal_N_sf"/>
</dbReference>
<accession>A0ABW0HTX0</accession>
<dbReference type="SUPFAM" id="SSF51445">
    <property type="entry name" value="(Trans)glycosidases"/>
    <property type="match status" value="1"/>
</dbReference>
<dbReference type="InterPro" id="IPR013780">
    <property type="entry name" value="Glyco_hydro_b"/>
</dbReference>
<dbReference type="PANTHER" id="PTHR43053">
    <property type="entry name" value="GLYCOSIDASE FAMILY 31"/>
    <property type="match status" value="1"/>
</dbReference>
<comment type="similarity">
    <text evidence="5">Belongs to the glycosyl hydrolase.</text>
</comment>
<evidence type="ECO:0000256" key="4">
    <source>
        <dbReference type="ARBA" id="ARBA00023295"/>
    </source>
</evidence>
<dbReference type="PANTHER" id="PTHR43053:SF3">
    <property type="entry name" value="ALPHA-GALACTOSIDASE C-RELATED"/>
    <property type="match status" value="1"/>
</dbReference>
<dbReference type="Proteomes" id="UP001596113">
    <property type="component" value="Unassembled WGS sequence"/>
</dbReference>
<evidence type="ECO:0000256" key="3">
    <source>
        <dbReference type="ARBA" id="ARBA00022801"/>
    </source>
</evidence>
<dbReference type="GO" id="GO:0004557">
    <property type="term" value="F:alpha-galactosidase activity"/>
    <property type="evidence" value="ECO:0007669"/>
    <property type="project" value="UniProtKB-EC"/>
</dbReference>
<dbReference type="InterPro" id="IPR050985">
    <property type="entry name" value="Alpha-glycosidase_related"/>
</dbReference>
<keyword evidence="3 5" id="KW-0378">Hydrolase</keyword>
<dbReference type="Pfam" id="PF02065">
    <property type="entry name" value="Melibiase"/>
    <property type="match status" value="1"/>
</dbReference>
<evidence type="ECO:0000256" key="1">
    <source>
        <dbReference type="ARBA" id="ARBA00001255"/>
    </source>
</evidence>
<dbReference type="InterPro" id="IPR002252">
    <property type="entry name" value="Glyco_hydro_36"/>
</dbReference>
<dbReference type="Gene3D" id="3.20.20.70">
    <property type="entry name" value="Aldolase class I"/>
    <property type="match status" value="1"/>
</dbReference>
<dbReference type="Gene3D" id="2.70.98.60">
    <property type="entry name" value="alpha-galactosidase from lactobacil brevis"/>
    <property type="match status" value="1"/>
</dbReference>
<sequence length="707" mass="80419">MSIQIDENKRLFAISTDRTSYVFGADAKGNLLHHYWGDKVRIEDCANLTQAFYHSHFDAEVEREKEEISPWGGLNFVEPSLKVRYSDGVRDCSLRYAEYALAEEGGIETLTITMNDPHYPLEAKLEYRVIADLDLIERRVRIINEGTEDIRIEAAHSAVWCIPSLQAYRLTHVAGKWESETNVRSTALTEGKKVLESRRGITSHHANPWFAIDDGHTDETYGQVWFGALAWSGNWKITAEQTAFGHVRVVGGVNDFDFEWLLQPGETFETPVFTGGYTGHGFGDMSRKFHRYQLTHILPSGLSSGPRKVLYNSWEATTFDIRVEEQLALADKAAKLGAELFVVDDGWFGKRNNDQAGLGDWYVNEEKLPNGLGELIGPINAMGMDFGLWVEPEMVNPDSDLYRAHPDWVYHFPNRDRSTARNQLVLNLAQPEVKQFILGFMTKLLSENNIKFIKWDMNRAISEPGWPEAPPERQREIWVRHVQHLYEIWAELRRQFPDVAFESCSSGGGRIDFGILRYADQAWVSDNTDAFDRLAIQEGYSYVYCPKAMMNWVTDSPSHANRRAVTLKYRFHSAMAGSLGIGGNLNRWTEDELKEAGELIAVYKEIRPIVQHGRQYRLLAPREGSLSALQYVDDDCRESVLFVFLQAQQFGDGQPRVRVAGLDPERVYRVEGDEAFEMSGSGLMNIGVPVALYGDYDSAMIRIRAID</sequence>
<feature type="domain" description="Glycosyl hydrolase family 36 C-terminal" evidence="6">
    <location>
        <begin position="627"/>
        <end position="702"/>
    </location>
</feature>
<evidence type="ECO:0000256" key="2">
    <source>
        <dbReference type="ARBA" id="ARBA00012755"/>
    </source>
</evidence>
<dbReference type="InterPro" id="IPR017853">
    <property type="entry name" value="GH"/>
</dbReference>
<dbReference type="RefSeq" id="WP_378135094.1">
    <property type="nucleotide sequence ID" value="NZ_JBHSMI010000028.1"/>
</dbReference>
<dbReference type="Pfam" id="PF16875">
    <property type="entry name" value="Glyco_hydro_36N"/>
    <property type="match status" value="1"/>
</dbReference>
<organism evidence="8 9">
    <name type="scientific">Cohnella soli</name>
    <dbReference type="NCBI Taxonomy" id="425005"/>
    <lineage>
        <taxon>Bacteria</taxon>
        <taxon>Bacillati</taxon>
        <taxon>Bacillota</taxon>
        <taxon>Bacilli</taxon>
        <taxon>Bacillales</taxon>
        <taxon>Paenibacillaceae</taxon>
        <taxon>Cohnella</taxon>
    </lineage>
</organism>
<dbReference type="InterPro" id="IPR031705">
    <property type="entry name" value="Glyco_hydro_36_C"/>
</dbReference>
<evidence type="ECO:0000256" key="5">
    <source>
        <dbReference type="PIRNR" id="PIRNR005536"/>
    </source>
</evidence>
<evidence type="ECO:0000259" key="6">
    <source>
        <dbReference type="Pfam" id="PF16874"/>
    </source>
</evidence>
<gene>
    <name evidence="8" type="ORF">ACFPOF_17990</name>
</gene>
<feature type="domain" description="Glycosyl hydrolase family 36 N-terminal" evidence="7">
    <location>
        <begin position="29"/>
        <end position="263"/>
    </location>
</feature>
<evidence type="ECO:0000259" key="7">
    <source>
        <dbReference type="Pfam" id="PF16875"/>
    </source>
</evidence>
<proteinExistence type="inferred from homology"/>
<dbReference type="PRINTS" id="PR00743">
    <property type="entry name" value="GLHYDRLASE36"/>
</dbReference>
<keyword evidence="4 5" id="KW-0326">Glycosidase</keyword>
<dbReference type="Pfam" id="PF16874">
    <property type="entry name" value="Glyco_hydro_36C"/>
    <property type="match status" value="1"/>
</dbReference>